<reference evidence="2" key="1">
    <citation type="journal article" date="2019" name="Int. J. Syst. Evol. Microbiol.">
        <title>The Global Catalogue of Microorganisms (GCM) 10K type strain sequencing project: providing services to taxonomists for standard genome sequencing and annotation.</title>
        <authorList>
            <consortium name="The Broad Institute Genomics Platform"/>
            <consortium name="The Broad Institute Genome Sequencing Center for Infectious Disease"/>
            <person name="Wu L."/>
            <person name="Ma J."/>
        </authorList>
    </citation>
    <scope>NUCLEOTIDE SEQUENCE [LARGE SCALE GENOMIC DNA]</scope>
    <source>
        <strain evidence="2">CGMCC 4.7367</strain>
    </source>
</reference>
<comment type="caution">
    <text evidence="1">The sequence shown here is derived from an EMBL/GenBank/DDBJ whole genome shotgun (WGS) entry which is preliminary data.</text>
</comment>
<protein>
    <recommendedName>
        <fullName evidence="3">Excreted virulence factor EspC, type VII ESX diderm</fullName>
    </recommendedName>
</protein>
<accession>A0ABQ3MJA9</accession>
<sequence>MSKCSTFLSHLETAVEALNAANAAKGFEFAKKDQITTAAHAGDQIAKDLTDILLAIDSALTKLAETAREQGVKATGSISDASAAFFTAGRATNAALKHTAKAVDAAHAVNFPAITK</sequence>
<organism evidence="1 2">
    <name type="scientific">Lentzea cavernae</name>
    <dbReference type="NCBI Taxonomy" id="2020703"/>
    <lineage>
        <taxon>Bacteria</taxon>
        <taxon>Bacillati</taxon>
        <taxon>Actinomycetota</taxon>
        <taxon>Actinomycetes</taxon>
        <taxon>Pseudonocardiales</taxon>
        <taxon>Pseudonocardiaceae</taxon>
        <taxon>Lentzea</taxon>
    </lineage>
</organism>
<evidence type="ECO:0000313" key="1">
    <source>
        <dbReference type="EMBL" id="GHH43987.1"/>
    </source>
</evidence>
<dbReference type="RefSeq" id="WP_191300154.1">
    <property type="nucleotide sequence ID" value="NZ_BNAR01000006.1"/>
</dbReference>
<dbReference type="Proteomes" id="UP000605568">
    <property type="component" value="Unassembled WGS sequence"/>
</dbReference>
<evidence type="ECO:0000313" key="2">
    <source>
        <dbReference type="Proteomes" id="UP000605568"/>
    </source>
</evidence>
<dbReference type="EMBL" id="BNAR01000006">
    <property type="protein sequence ID" value="GHH43987.1"/>
    <property type="molecule type" value="Genomic_DNA"/>
</dbReference>
<name>A0ABQ3MJA9_9PSEU</name>
<gene>
    <name evidence="1" type="ORF">GCM10017774_42660</name>
</gene>
<keyword evidence="2" id="KW-1185">Reference proteome</keyword>
<evidence type="ECO:0008006" key="3">
    <source>
        <dbReference type="Google" id="ProtNLM"/>
    </source>
</evidence>
<proteinExistence type="predicted"/>